<evidence type="ECO:0000313" key="3">
    <source>
        <dbReference type="Proteomes" id="UP000027661"/>
    </source>
</evidence>
<sequence>MKKKFDFTAEMKEVQVTKSTPQNEYLEEEKRLLGINVKELAELNDNVYGLRTDLTALVDLLGKYKLSITQDTQDQAVKFGNTVLGRFINQIEIKCTEAEQRIAQMDNRIYLSYKAFYILIVILITLSSFLICMIVANVEFLHSWLIWRMVAACGLIAILGITMVIVVHKLLGNKT</sequence>
<dbReference type="EMBL" id="JNHM01000010">
    <property type="protein sequence ID" value="KDS56161.1"/>
    <property type="molecule type" value="Genomic_DNA"/>
</dbReference>
<proteinExistence type="predicted"/>
<dbReference type="Proteomes" id="UP000027661">
    <property type="component" value="Unassembled WGS sequence"/>
</dbReference>
<accession>A0A069SM95</accession>
<protein>
    <submittedName>
        <fullName evidence="2">Putative transmembrane protein</fullName>
    </submittedName>
</protein>
<gene>
    <name evidence="2" type="ORF">M099_0659</name>
</gene>
<dbReference type="PATRIC" id="fig|1339352.3.peg.633"/>
<dbReference type="RefSeq" id="WP_182431288.1">
    <property type="nucleotide sequence ID" value="NZ_JNHM01000010.1"/>
</dbReference>
<feature type="transmembrane region" description="Helical" evidence="1">
    <location>
        <begin position="115"/>
        <end position="138"/>
    </location>
</feature>
<evidence type="ECO:0000313" key="2">
    <source>
        <dbReference type="EMBL" id="KDS56161.1"/>
    </source>
</evidence>
<feature type="transmembrane region" description="Helical" evidence="1">
    <location>
        <begin position="144"/>
        <end position="167"/>
    </location>
</feature>
<reference evidence="2 3" key="1">
    <citation type="submission" date="2014-04" db="EMBL/GenBank/DDBJ databases">
        <authorList>
            <person name="Sears C."/>
            <person name="Carroll K."/>
            <person name="Sack B.R."/>
            <person name="Qadri F."/>
            <person name="Myers L.L."/>
            <person name="Chung G.-T."/>
            <person name="Escheverria P."/>
            <person name="Fraser C.M."/>
            <person name="Sadzewicz L."/>
            <person name="Shefchek K.A."/>
            <person name="Tallon L."/>
            <person name="Das S.P."/>
            <person name="Daugherty S."/>
            <person name="Mongodin E.F."/>
        </authorList>
    </citation>
    <scope>NUCLEOTIDE SEQUENCE [LARGE SCALE GENOMIC DNA]</scope>
    <source>
        <strain evidence="2 3">3975 RP4</strain>
    </source>
</reference>
<keyword evidence="1" id="KW-1133">Transmembrane helix</keyword>
<keyword evidence="1" id="KW-0472">Membrane</keyword>
<evidence type="ECO:0000256" key="1">
    <source>
        <dbReference type="SAM" id="Phobius"/>
    </source>
</evidence>
<keyword evidence="1 2" id="KW-0812">Transmembrane</keyword>
<organism evidence="2 3">
    <name type="scientific">Phocaeicola vulgatus str. 3975 RP4</name>
    <dbReference type="NCBI Taxonomy" id="1339352"/>
    <lineage>
        <taxon>Bacteria</taxon>
        <taxon>Pseudomonadati</taxon>
        <taxon>Bacteroidota</taxon>
        <taxon>Bacteroidia</taxon>
        <taxon>Bacteroidales</taxon>
        <taxon>Bacteroidaceae</taxon>
        <taxon>Phocaeicola</taxon>
    </lineage>
</organism>
<dbReference type="AlphaFoldDB" id="A0A069SM95"/>
<comment type="caution">
    <text evidence="2">The sequence shown here is derived from an EMBL/GenBank/DDBJ whole genome shotgun (WGS) entry which is preliminary data.</text>
</comment>
<name>A0A069SM95_PHOVU</name>